<dbReference type="InterPro" id="IPR052462">
    <property type="entry name" value="SLIRP/GR-RBP-like"/>
</dbReference>
<dbReference type="Gene3D" id="3.30.70.330">
    <property type="match status" value="1"/>
</dbReference>
<keyword evidence="4" id="KW-1185">Reference proteome</keyword>
<protein>
    <submittedName>
        <fullName evidence="3">RNA recognition motif domain-containing protein</fullName>
    </submittedName>
</protein>
<dbReference type="InterPro" id="IPR012677">
    <property type="entry name" value="Nucleotide-bd_a/b_plait_sf"/>
</dbReference>
<comment type="caution">
    <text evidence="3">The sequence shown here is derived from an EMBL/GenBank/DDBJ whole genome shotgun (WGS) entry which is preliminary data.</text>
</comment>
<name>A0ABW6RAQ7_9ACTN</name>
<feature type="domain" description="RRM" evidence="2">
    <location>
        <begin position="1"/>
        <end position="66"/>
    </location>
</feature>
<dbReference type="Proteomes" id="UP001601976">
    <property type="component" value="Unassembled WGS sequence"/>
</dbReference>
<dbReference type="EMBL" id="JBIAPK010000002">
    <property type="protein sequence ID" value="MFF3338596.1"/>
    <property type="molecule type" value="Genomic_DNA"/>
</dbReference>
<dbReference type="Pfam" id="PF00076">
    <property type="entry name" value="RRM_1"/>
    <property type="match status" value="1"/>
</dbReference>
<accession>A0ABW6RAQ7</accession>
<dbReference type="SUPFAM" id="SSF54928">
    <property type="entry name" value="RNA-binding domain, RBD"/>
    <property type="match status" value="1"/>
</dbReference>
<dbReference type="PROSITE" id="PS50102">
    <property type="entry name" value="RRM"/>
    <property type="match status" value="1"/>
</dbReference>
<dbReference type="SMART" id="SM00360">
    <property type="entry name" value="RRM"/>
    <property type="match status" value="1"/>
</dbReference>
<proteinExistence type="predicted"/>
<dbReference type="InterPro" id="IPR035979">
    <property type="entry name" value="RBD_domain_sf"/>
</dbReference>
<sequence>MTSSRSVFSDFGHVLDSLVMRDRDTGDSRGFGFVSFSNAQEADAAIRALNGTQLDGHKITVKVANAR</sequence>
<keyword evidence="1" id="KW-0694">RNA-binding</keyword>
<dbReference type="PANTHER" id="PTHR48027">
    <property type="entry name" value="HETEROGENEOUS NUCLEAR RIBONUCLEOPROTEIN 87F-RELATED"/>
    <property type="match status" value="1"/>
</dbReference>
<reference evidence="3 4" key="1">
    <citation type="submission" date="2024-10" db="EMBL/GenBank/DDBJ databases">
        <title>The Natural Products Discovery Center: Release of the First 8490 Sequenced Strains for Exploring Actinobacteria Biosynthetic Diversity.</title>
        <authorList>
            <person name="Kalkreuter E."/>
            <person name="Kautsar S.A."/>
            <person name="Yang D."/>
            <person name="Bader C.D."/>
            <person name="Teijaro C.N."/>
            <person name="Fluegel L."/>
            <person name="Davis C.M."/>
            <person name="Simpson J.R."/>
            <person name="Lauterbach L."/>
            <person name="Steele A.D."/>
            <person name="Gui C."/>
            <person name="Meng S."/>
            <person name="Li G."/>
            <person name="Viehrig K."/>
            <person name="Ye F."/>
            <person name="Su P."/>
            <person name="Kiefer A.F."/>
            <person name="Nichols A."/>
            <person name="Cepeda A.J."/>
            <person name="Yan W."/>
            <person name="Fan B."/>
            <person name="Jiang Y."/>
            <person name="Adhikari A."/>
            <person name="Zheng C.-J."/>
            <person name="Schuster L."/>
            <person name="Cowan T.M."/>
            <person name="Smanski M.J."/>
            <person name="Chevrette M.G."/>
            <person name="De Carvalho L.P.S."/>
            <person name="Shen B."/>
        </authorList>
    </citation>
    <scope>NUCLEOTIDE SEQUENCE [LARGE SCALE GENOMIC DNA]</scope>
    <source>
        <strain evidence="3 4">NPDC003029</strain>
    </source>
</reference>
<dbReference type="RefSeq" id="WP_387894597.1">
    <property type="nucleotide sequence ID" value="NZ_JBIAPK010000002.1"/>
</dbReference>
<evidence type="ECO:0000313" key="3">
    <source>
        <dbReference type="EMBL" id="MFF3338596.1"/>
    </source>
</evidence>
<evidence type="ECO:0000256" key="1">
    <source>
        <dbReference type="ARBA" id="ARBA00022884"/>
    </source>
</evidence>
<evidence type="ECO:0000259" key="2">
    <source>
        <dbReference type="PROSITE" id="PS50102"/>
    </source>
</evidence>
<evidence type="ECO:0000313" key="4">
    <source>
        <dbReference type="Proteomes" id="UP001601976"/>
    </source>
</evidence>
<dbReference type="InterPro" id="IPR000504">
    <property type="entry name" value="RRM_dom"/>
</dbReference>
<organism evidence="3 4">
    <name type="scientific">Streptomyces flavidovirens</name>
    <dbReference type="NCBI Taxonomy" id="67298"/>
    <lineage>
        <taxon>Bacteria</taxon>
        <taxon>Bacillati</taxon>
        <taxon>Actinomycetota</taxon>
        <taxon>Actinomycetes</taxon>
        <taxon>Kitasatosporales</taxon>
        <taxon>Streptomycetaceae</taxon>
        <taxon>Streptomyces</taxon>
    </lineage>
</organism>
<gene>
    <name evidence="3" type="ORF">ACFYWW_07635</name>
</gene>